<evidence type="ECO:0000256" key="3">
    <source>
        <dbReference type="ARBA" id="ARBA00012646"/>
    </source>
</evidence>
<keyword evidence="4" id="KW-0732">Signal</keyword>
<dbReference type="SUPFAM" id="SSF53254">
    <property type="entry name" value="Phosphoglycerate mutase-like"/>
    <property type="match status" value="1"/>
</dbReference>
<dbReference type="InterPro" id="IPR050645">
    <property type="entry name" value="Histidine_acid_phosphatase"/>
</dbReference>
<evidence type="ECO:0000256" key="2">
    <source>
        <dbReference type="ARBA" id="ARBA00005375"/>
    </source>
</evidence>
<gene>
    <name evidence="8" type="primary">Acey_s0551.g3323</name>
    <name evidence="8" type="ORF">Y032_0551g3323</name>
</gene>
<dbReference type="InterPro" id="IPR000560">
    <property type="entry name" value="His_Pase_clade-2"/>
</dbReference>
<dbReference type="PANTHER" id="PTHR11567">
    <property type="entry name" value="ACID PHOSPHATASE-RELATED"/>
    <property type="match status" value="1"/>
</dbReference>
<keyword evidence="6" id="KW-1015">Disulfide bond</keyword>
<sequence length="288" mass="33189">MLALLNSKCGQPINLDYLHVVRDPLYVEFLPSYDISKSTCPNPTSILQQPNSCNMAPNLEGKQIYFNDTLRKVNTWFTDQLFAELNVMYEQMERYKNGDFNTTVEAKGLDIGLELKKVRGWPIFNEVTEHMNSKLECLKSGEAKCKWIKRLKYFVYSVHDSTVFTFLSLMGIERKVIVSGVFPEYSAAVLVELWLNHTDNQPYFKLMYHPDDKSAIHPVTKEIARCDGKKFCKLDVFRSIADKFKPPKPMHQWCETNPGEENSDGSNTATWSFCILVLAAASYLWPHF</sequence>
<evidence type="ECO:0000313" key="8">
    <source>
        <dbReference type="EMBL" id="EYC41913.1"/>
    </source>
</evidence>
<comment type="catalytic activity">
    <reaction evidence="1">
        <text>a phosphate monoester + H2O = an alcohol + phosphate</text>
        <dbReference type="Rhea" id="RHEA:15017"/>
        <dbReference type="ChEBI" id="CHEBI:15377"/>
        <dbReference type="ChEBI" id="CHEBI:30879"/>
        <dbReference type="ChEBI" id="CHEBI:43474"/>
        <dbReference type="ChEBI" id="CHEBI:67140"/>
        <dbReference type="EC" id="3.1.3.2"/>
    </reaction>
</comment>
<evidence type="ECO:0000256" key="4">
    <source>
        <dbReference type="ARBA" id="ARBA00022729"/>
    </source>
</evidence>
<name>A0A016WSB2_9BILA</name>
<keyword evidence="5" id="KW-0378">Hydrolase</keyword>
<dbReference type="InterPro" id="IPR029033">
    <property type="entry name" value="His_PPase_superfam"/>
</dbReference>
<organism evidence="8 9">
    <name type="scientific">Ancylostoma ceylanicum</name>
    <dbReference type="NCBI Taxonomy" id="53326"/>
    <lineage>
        <taxon>Eukaryota</taxon>
        <taxon>Metazoa</taxon>
        <taxon>Ecdysozoa</taxon>
        <taxon>Nematoda</taxon>
        <taxon>Chromadorea</taxon>
        <taxon>Rhabditida</taxon>
        <taxon>Rhabditina</taxon>
        <taxon>Rhabditomorpha</taxon>
        <taxon>Strongyloidea</taxon>
        <taxon>Ancylostomatidae</taxon>
        <taxon>Ancylostomatinae</taxon>
        <taxon>Ancylostoma</taxon>
    </lineage>
</organism>
<dbReference type="PANTHER" id="PTHR11567:SF211">
    <property type="entry name" value="PROSTATIC ACID PHOSPHATASE"/>
    <property type="match status" value="1"/>
</dbReference>
<dbReference type="EC" id="3.1.3.2" evidence="3"/>
<proteinExistence type="inferred from homology"/>
<dbReference type="CDD" id="cd07061">
    <property type="entry name" value="HP_HAP_like"/>
    <property type="match status" value="1"/>
</dbReference>
<dbReference type="OrthoDB" id="258392at2759"/>
<evidence type="ECO:0000256" key="5">
    <source>
        <dbReference type="ARBA" id="ARBA00022801"/>
    </source>
</evidence>
<dbReference type="Gene3D" id="3.40.50.1240">
    <property type="entry name" value="Phosphoglycerate mutase-like"/>
    <property type="match status" value="1"/>
</dbReference>
<dbReference type="Pfam" id="PF00328">
    <property type="entry name" value="His_Phos_2"/>
    <property type="match status" value="1"/>
</dbReference>
<dbReference type="STRING" id="53326.A0A016WSB2"/>
<dbReference type="EMBL" id="JARK01000151">
    <property type="protein sequence ID" value="EYC41913.1"/>
    <property type="molecule type" value="Genomic_DNA"/>
</dbReference>
<dbReference type="Proteomes" id="UP000024635">
    <property type="component" value="Unassembled WGS sequence"/>
</dbReference>
<evidence type="ECO:0000256" key="6">
    <source>
        <dbReference type="ARBA" id="ARBA00023157"/>
    </source>
</evidence>
<keyword evidence="7" id="KW-0325">Glycoprotein</keyword>
<accession>A0A016WSB2</accession>
<evidence type="ECO:0000256" key="1">
    <source>
        <dbReference type="ARBA" id="ARBA00000032"/>
    </source>
</evidence>
<keyword evidence="9" id="KW-1185">Reference proteome</keyword>
<dbReference type="GO" id="GO:0003993">
    <property type="term" value="F:acid phosphatase activity"/>
    <property type="evidence" value="ECO:0007669"/>
    <property type="project" value="UniProtKB-EC"/>
</dbReference>
<comment type="caution">
    <text evidence="8">The sequence shown here is derived from an EMBL/GenBank/DDBJ whole genome shotgun (WGS) entry which is preliminary data.</text>
</comment>
<evidence type="ECO:0000313" key="9">
    <source>
        <dbReference type="Proteomes" id="UP000024635"/>
    </source>
</evidence>
<reference evidence="9" key="1">
    <citation type="journal article" date="2015" name="Nat. Genet.">
        <title>The genome and transcriptome of the zoonotic hookworm Ancylostoma ceylanicum identify infection-specific gene families.</title>
        <authorList>
            <person name="Schwarz E.M."/>
            <person name="Hu Y."/>
            <person name="Antoshechkin I."/>
            <person name="Miller M.M."/>
            <person name="Sternberg P.W."/>
            <person name="Aroian R.V."/>
        </authorList>
    </citation>
    <scope>NUCLEOTIDE SEQUENCE</scope>
    <source>
        <strain evidence="9">HY135</strain>
    </source>
</reference>
<protein>
    <recommendedName>
        <fullName evidence="3">acid phosphatase</fullName>
        <ecNumber evidence="3">3.1.3.2</ecNumber>
    </recommendedName>
</protein>
<dbReference type="AlphaFoldDB" id="A0A016WSB2"/>
<comment type="similarity">
    <text evidence="2">Belongs to the histidine acid phosphatase family.</text>
</comment>
<evidence type="ECO:0000256" key="7">
    <source>
        <dbReference type="ARBA" id="ARBA00023180"/>
    </source>
</evidence>